<name>A0A2N5TSE1_9BASI</name>
<feature type="compositionally biased region" description="Polar residues" evidence="1">
    <location>
        <begin position="156"/>
        <end position="174"/>
    </location>
</feature>
<gene>
    <name evidence="3" type="ORF">PCANC_20804</name>
    <name evidence="4" type="ORF">PCASD_19120</name>
</gene>
<dbReference type="Pfam" id="PF20681">
    <property type="entry name" value="DUF6818"/>
    <property type="match status" value="1"/>
</dbReference>
<dbReference type="PANTHER" id="PTHR34409:SF1">
    <property type="entry name" value="MYB-LIKE DOMAIN-CONTAINING PROTEIN"/>
    <property type="match status" value="1"/>
</dbReference>
<evidence type="ECO:0000313" key="5">
    <source>
        <dbReference type="Proteomes" id="UP000235388"/>
    </source>
</evidence>
<dbReference type="EMBL" id="PGCJ01000445">
    <property type="protein sequence ID" value="PLW28414.1"/>
    <property type="molecule type" value="Genomic_DNA"/>
</dbReference>
<evidence type="ECO:0000313" key="4">
    <source>
        <dbReference type="EMBL" id="PLW31567.1"/>
    </source>
</evidence>
<dbReference type="InterPro" id="IPR049203">
    <property type="entry name" value="DUF6818"/>
</dbReference>
<dbReference type="AlphaFoldDB" id="A0A2N5TSE1"/>
<feature type="region of interest" description="Disordered" evidence="1">
    <location>
        <begin position="122"/>
        <end position="174"/>
    </location>
</feature>
<evidence type="ECO:0000313" key="3">
    <source>
        <dbReference type="EMBL" id="PLW28414.1"/>
    </source>
</evidence>
<organism evidence="3 5">
    <name type="scientific">Puccinia coronata f. sp. avenae</name>
    <dbReference type="NCBI Taxonomy" id="200324"/>
    <lineage>
        <taxon>Eukaryota</taxon>
        <taxon>Fungi</taxon>
        <taxon>Dikarya</taxon>
        <taxon>Basidiomycota</taxon>
        <taxon>Pucciniomycotina</taxon>
        <taxon>Pucciniomycetes</taxon>
        <taxon>Pucciniales</taxon>
        <taxon>Pucciniaceae</taxon>
        <taxon>Puccinia</taxon>
    </lineage>
</organism>
<comment type="caution">
    <text evidence="3">The sequence shown here is derived from an EMBL/GenBank/DDBJ whole genome shotgun (WGS) entry which is preliminary data.</text>
</comment>
<keyword evidence="5" id="KW-1185">Reference proteome</keyword>
<dbReference type="Proteomes" id="UP000235388">
    <property type="component" value="Unassembled WGS sequence"/>
</dbReference>
<dbReference type="Proteomes" id="UP000235392">
    <property type="component" value="Unassembled WGS sequence"/>
</dbReference>
<dbReference type="OrthoDB" id="99432at2759"/>
<feature type="compositionally biased region" description="Polar residues" evidence="1">
    <location>
        <begin position="122"/>
        <end position="131"/>
    </location>
</feature>
<dbReference type="STRING" id="200324.A0A2N5TSE1"/>
<protein>
    <recommendedName>
        <fullName evidence="2">DUF6818 domain-containing protein</fullName>
    </recommendedName>
</protein>
<dbReference type="PANTHER" id="PTHR34409">
    <property type="entry name" value="SET DOMAIN-CONTAINING PROTEIN"/>
    <property type="match status" value="1"/>
</dbReference>
<dbReference type="EMBL" id="PGCI01000266">
    <property type="protein sequence ID" value="PLW31567.1"/>
    <property type="molecule type" value="Genomic_DNA"/>
</dbReference>
<evidence type="ECO:0000259" key="2">
    <source>
        <dbReference type="Pfam" id="PF20681"/>
    </source>
</evidence>
<evidence type="ECO:0000256" key="1">
    <source>
        <dbReference type="SAM" id="MobiDB-lite"/>
    </source>
</evidence>
<accession>A0A2N5TSE1</accession>
<feature type="domain" description="DUF6818" evidence="2">
    <location>
        <begin position="22"/>
        <end position="96"/>
    </location>
</feature>
<sequence length="174" mass="19323">MTPLGLKRGKGLTLEAVKHFLPLGSNKWANVQERYNSEYALKNGRATRNQDSLRNKFCVLVNSRKPTGKANCPGWVCKSKRTQKLIDNCAKLLALDGESSIKDNGVGAEVSMSLDNASNVDLESSHWTDTQRVQDDDNDASMVFPRRLSFPPNDEFPNQSQVKEQAPSQNLAQS</sequence>
<proteinExistence type="predicted"/>
<reference evidence="5 6" key="1">
    <citation type="submission" date="2017-11" db="EMBL/GenBank/DDBJ databases">
        <title>De novo assembly and phasing of dikaryotic genomes from two isolates of Puccinia coronata f. sp. avenae, the causal agent of oat crown rust.</title>
        <authorList>
            <person name="Miller M.E."/>
            <person name="Zhang Y."/>
            <person name="Omidvar V."/>
            <person name="Sperschneider J."/>
            <person name="Schwessinger B."/>
            <person name="Raley C."/>
            <person name="Palmer J.M."/>
            <person name="Garnica D."/>
            <person name="Upadhyaya N."/>
            <person name="Rathjen J."/>
            <person name="Taylor J.M."/>
            <person name="Park R.F."/>
            <person name="Dodds P.N."/>
            <person name="Hirsch C.D."/>
            <person name="Kianian S.F."/>
            <person name="Figueroa M."/>
        </authorList>
    </citation>
    <scope>NUCLEOTIDE SEQUENCE [LARGE SCALE GENOMIC DNA]</scope>
    <source>
        <strain evidence="3">12NC29</strain>
        <strain evidence="4">12SD80</strain>
    </source>
</reference>
<evidence type="ECO:0000313" key="6">
    <source>
        <dbReference type="Proteomes" id="UP000235392"/>
    </source>
</evidence>